<dbReference type="AlphaFoldDB" id="A0A852WFZ6"/>
<keyword evidence="2" id="KW-0812">Transmembrane</keyword>
<evidence type="ECO:0000313" key="3">
    <source>
        <dbReference type="EMBL" id="NYG08147.1"/>
    </source>
</evidence>
<comment type="caution">
    <text evidence="3">The sequence shown here is derived from an EMBL/GenBank/DDBJ whole genome shotgun (WGS) entry which is preliminary data.</text>
</comment>
<reference evidence="3 4" key="1">
    <citation type="submission" date="2020-07" db="EMBL/GenBank/DDBJ databases">
        <title>Sequencing the genomes of 1000 actinobacteria strains.</title>
        <authorList>
            <person name="Klenk H.-P."/>
        </authorList>
    </citation>
    <scope>NUCLEOTIDE SEQUENCE [LARGE SCALE GENOMIC DNA]</scope>
    <source>
        <strain evidence="3 4">DSM 23987</strain>
    </source>
</reference>
<evidence type="ECO:0000256" key="2">
    <source>
        <dbReference type="SAM" id="Phobius"/>
    </source>
</evidence>
<feature type="transmembrane region" description="Helical" evidence="2">
    <location>
        <begin position="40"/>
        <end position="60"/>
    </location>
</feature>
<dbReference type="RefSeq" id="WP_179422393.1">
    <property type="nucleotide sequence ID" value="NZ_JACCAB010000001.1"/>
</dbReference>
<proteinExistence type="predicted"/>
<keyword evidence="2" id="KW-0472">Membrane</keyword>
<evidence type="ECO:0000313" key="4">
    <source>
        <dbReference type="Proteomes" id="UP000573599"/>
    </source>
</evidence>
<dbReference type="EMBL" id="JACCAB010000001">
    <property type="protein sequence ID" value="NYG08147.1"/>
    <property type="molecule type" value="Genomic_DNA"/>
</dbReference>
<sequence length="418" mass="43106">MTERDLGSLLERASEHLPEVDFAEGAWAAAVAGRARRRRLAMGAVAAVAAAGLGVAAVQLGGSTTPRPTPATSSATRTGAGTLSDGTPYAVMPLEGTEAQLPAFDVGLPSVIDVRGRAAQSYAGPPRPVVAVFLRPDGAVFHPVLVSGDGAEVVLDKVDLQWTFDAGGDSASPLGPHAVGGGGRYVVFPQGDHVVRLDTRTGDTVSYSVPSHHVEWVGWTSSAGVVVARDAGHAWTIDTGQARPSAVPVVDGYEGRYRITAADSPSRALGLTTYDGAKPVARGFVRAPMSGVWGETVGTQQSAATGAFFDQNVTAPVIRLGDGPIYQGLVAVDVPGSSARVLLAPENPDGQTGRFKGCCTVLGWADATTVLFQSVGTHGRWILAWNVRTGTVYQVSRLVTGAPDDPPTAIALAVGTRS</sequence>
<feature type="region of interest" description="Disordered" evidence="1">
    <location>
        <begin position="61"/>
        <end position="84"/>
    </location>
</feature>
<feature type="compositionally biased region" description="Low complexity" evidence="1">
    <location>
        <begin position="61"/>
        <end position="82"/>
    </location>
</feature>
<accession>A0A852WFZ6</accession>
<name>A0A852WFZ6_9MICO</name>
<gene>
    <name evidence="3" type="ORF">BJ986_002634</name>
</gene>
<keyword evidence="4" id="KW-1185">Reference proteome</keyword>
<organism evidence="3 4">
    <name type="scientific">Pedococcus badiiscoriae</name>
    <dbReference type="NCBI Taxonomy" id="642776"/>
    <lineage>
        <taxon>Bacteria</taxon>
        <taxon>Bacillati</taxon>
        <taxon>Actinomycetota</taxon>
        <taxon>Actinomycetes</taxon>
        <taxon>Micrococcales</taxon>
        <taxon>Intrasporangiaceae</taxon>
        <taxon>Pedococcus</taxon>
    </lineage>
</organism>
<keyword evidence="2" id="KW-1133">Transmembrane helix</keyword>
<protein>
    <submittedName>
        <fullName evidence="3">Uncharacterized protein</fullName>
    </submittedName>
</protein>
<evidence type="ECO:0000256" key="1">
    <source>
        <dbReference type="SAM" id="MobiDB-lite"/>
    </source>
</evidence>
<dbReference type="Proteomes" id="UP000573599">
    <property type="component" value="Unassembled WGS sequence"/>
</dbReference>